<evidence type="ECO:0000256" key="2">
    <source>
        <dbReference type="ARBA" id="ARBA00022723"/>
    </source>
</evidence>
<keyword evidence="3" id="KW-0862">Zinc</keyword>
<dbReference type="SUPFAM" id="SSF51316">
    <property type="entry name" value="Mss4-like"/>
    <property type="match status" value="1"/>
</dbReference>
<protein>
    <submittedName>
        <fullName evidence="6">GFA family protein</fullName>
    </submittedName>
</protein>
<dbReference type="PANTHER" id="PTHR33337">
    <property type="entry name" value="GFA DOMAIN-CONTAINING PROTEIN"/>
    <property type="match status" value="1"/>
</dbReference>
<dbReference type="PANTHER" id="PTHR33337:SF40">
    <property type="entry name" value="CENP-V_GFA DOMAIN-CONTAINING PROTEIN-RELATED"/>
    <property type="match status" value="1"/>
</dbReference>
<keyword evidence="7" id="KW-1185">Reference proteome</keyword>
<dbReference type="InterPro" id="IPR011057">
    <property type="entry name" value="Mss4-like_sf"/>
</dbReference>
<evidence type="ECO:0000259" key="5">
    <source>
        <dbReference type="PROSITE" id="PS51891"/>
    </source>
</evidence>
<sequence length="125" mass="13374">MLKGSCLCGGIAWTTRATPRDSIACHCTQCRKTSGHYWSATQVPTADLEITRADTLTWYQSSPRARRGFCNTCGSSIFWQMEGEGTTSIGSGTIDGGSGLTTSEHIYCASKGDYYDIEAGPAKSA</sequence>
<organism evidence="6 7">
    <name type="scientific">Pseudooceanicola sediminis</name>
    <dbReference type="NCBI Taxonomy" id="2211117"/>
    <lineage>
        <taxon>Bacteria</taxon>
        <taxon>Pseudomonadati</taxon>
        <taxon>Pseudomonadota</taxon>
        <taxon>Alphaproteobacteria</taxon>
        <taxon>Rhodobacterales</taxon>
        <taxon>Paracoccaceae</taxon>
        <taxon>Pseudooceanicola</taxon>
    </lineage>
</organism>
<dbReference type="InterPro" id="IPR006913">
    <property type="entry name" value="CENP-V/GFA"/>
</dbReference>
<dbReference type="OrthoDB" id="9807246at2"/>
<name>A0A399IZ37_9RHOB</name>
<proteinExistence type="inferred from homology"/>
<dbReference type="PROSITE" id="PS51891">
    <property type="entry name" value="CENP_V_GFA"/>
    <property type="match status" value="1"/>
</dbReference>
<keyword evidence="4" id="KW-0456">Lyase</keyword>
<reference evidence="6 7" key="1">
    <citation type="submission" date="2018-08" db="EMBL/GenBank/DDBJ databases">
        <title>Pseudooceanicola sediminis CY03 in the family Rhodobacteracea.</title>
        <authorList>
            <person name="Zhang Y.-J."/>
        </authorList>
    </citation>
    <scope>NUCLEOTIDE SEQUENCE [LARGE SCALE GENOMIC DNA]</scope>
    <source>
        <strain evidence="6 7">CY03</strain>
    </source>
</reference>
<dbReference type="EMBL" id="QWJJ01000010">
    <property type="protein sequence ID" value="RII38325.1"/>
    <property type="molecule type" value="Genomic_DNA"/>
</dbReference>
<dbReference type="Proteomes" id="UP000265848">
    <property type="component" value="Unassembled WGS sequence"/>
</dbReference>
<evidence type="ECO:0000256" key="3">
    <source>
        <dbReference type="ARBA" id="ARBA00022833"/>
    </source>
</evidence>
<comment type="caution">
    <text evidence="6">The sequence shown here is derived from an EMBL/GenBank/DDBJ whole genome shotgun (WGS) entry which is preliminary data.</text>
</comment>
<evidence type="ECO:0000313" key="6">
    <source>
        <dbReference type="EMBL" id="RII38325.1"/>
    </source>
</evidence>
<dbReference type="RefSeq" id="WP_119399398.1">
    <property type="nucleotide sequence ID" value="NZ_QWJJ01000010.1"/>
</dbReference>
<dbReference type="Pfam" id="PF04828">
    <property type="entry name" value="GFA"/>
    <property type="match status" value="1"/>
</dbReference>
<comment type="similarity">
    <text evidence="1">Belongs to the Gfa family.</text>
</comment>
<dbReference type="Gene3D" id="3.90.1590.10">
    <property type="entry name" value="glutathione-dependent formaldehyde- activating enzyme (gfa)"/>
    <property type="match status" value="1"/>
</dbReference>
<dbReference type="AlphaFoldDB" id="A0A399IZ37"/>
<feature type="domain" description="CENP-V/GFA" evidence="5">
    <location>
        <begin position="2"/>
        <end position="116"/>
    </location>
</feature>
<evidence type="ECO:0000256" key="4">
    <source>
        <dbReference type="ARBA" id="ARBA00023239"/>
    </source>
</evidence>
<dbReference type="GO" id="GO:0046872">
    <property type="term" value="F:metal ion binding"/>
    <property type="evidence" value="ECO:0007669"/>
    <property type="project" value="UniProtKB-KW"/>
</dbReference>
<evidence type="ECO:0000256" key="1">
    <source>
        <dbReference type="ARBA" id="ARBA00005495"/>
    </source>
</evidence>
<accession>A0A399IZ37</accession>
<evidence type="ECO:0000313" key="7">
    <source>
        <dbReference type="Proteomes" id="UP000265848"/>
    </source>
</evidence>
<dbReference type="GO" id="GO:0016846">
    <property type="term" value="F:carbon-sulfur lyase activity"/>
    <property type="evidence" value="ECO:0007669"/>
    <property type="project" value="InterPro"/>
</dbReference>
<keyword evidence="2" id="KW-0479">Metal-binding</keyword>
<gene>
    <name evidence="6" type="ORF">DL237_12470</name>
</gene>